<keyword evidence="2" id="KW-1185">Reference proteome</keyword>
<evidence type="ECO:0000313" key="1">
    <source>
        <dbReference type="EMBL" id="RIB23432.1"/>
    </source>
</evidence>
<accession>A0A397VNA2</accession>
<organism evidence="1 2">
    <name type="scientific">Gigaspora rosea</name>
    <dbReference type="NCBI Taxonomy" id="44941"/>
    <lineage>
        <taxon>Eukaryota</taxon>
        <taxon>Fungi</taxon>
        <taxon>Fungi incertae sedis</taxon>
        <taxon>Mucoromycota</taxon>
        <taxon>Glomeromycotina</taxon>
        <taxon>Glomeromycetes</taxon>
        <taxon>Diversisporales</taxon>
        <taxon>Gigasporaceae</taxon>
        <taxon>Gigaspora</taxon>
    </lineage>
</organism>
<name>A0A397VNA2_9GLOM</name>
<dbReference type="EMBL" id="QKWP01000262">
    <property type="protein sequence ID" value="RIB23432.1"/>
    <property type="molecule type" value="Genomic_DNA"/>
</dbReference>
<dbReference type="OrthoDB" id="60033at2759"/>
<comment type="caution">
    <text evidence="1">The sequence shown here is derived from an EMBL/GenBank/DDBJ whole genome shotgun (WGS) entry which is preliminary data.</text>
</comment>
<proteinExistence type="predicted"/>
<dbReference type="AlphaFoldDB" id="A0A397VNA2"/>
<dbReference type="STRING" id="44941.A0A397VNA2"/>
<evidence type="ECO:0000313" key="2">
    <source>
        <dbReference type="Proteomes" id="UP000266673"/>
    </source>
</evidence>
<sequence length="364" mass="42502">MIKWDRENELEETKVHHHNIHFEEPLDDLNKALEIKPKDISALEKENNKVKNLRLTHFSKKKKEVLADFNCERKINSNEELPKRADRNNLTEKYRSLKDNSKWEDICATGVTSMVKNEVVNKGKEKDKKKCIIIEYKMRDKELKENKERKGVSNSGIRLEAQKVILMNRTFYLSDLLEGTIEKYGKKANDKKINLILNCDIDVVSRYVKSDPERVKFTDKVEINGGEIKAESQFRKESKFWFTWNIEPLSIPSSLLKLQFDEINYFYERKTNPSNSSSRKYEKCNVEIPKKVYAFEPLIKELVQPKDNKANVMKAILELRGLEINHNNLVIIFIAFPSNKVNEVAEKLIRCAEGTASVIYTPLC</sequence>
<gene>
    <name evidence="1" type="ORF">C2G38_2171300</name>
</gene>
<dbReference type="Proteomes" id="UP000266673">
    <property type="component" value="Unassembled WGS sequence"/>
</dbReference>
<protein>
    <submittedName>
        <fullName evidence="1">Uncharacterized protein</fullName>
    </submittedName>
</protein>
<reference evidence="1 2" key="1">
    <citation type="submission" date="2018-06" db="EMBL/GenBank/DDBJ databases">
        <title>Comparative genomics reveals the genomic features of Rhizophagus irregularis, R. cerebriforme, R. diaphanum and Gigaspora rosea, and their symbiotic lifestyle signature.</title>
        <authorList>
            <person name="Morin E."/>
            <person name="San Clemente H."/>
            <person name="Chen E.C.H."/>
            <person name="De La Providencia I."/>
            <person name="Hainaut M."/>
            <person name="Kuo A."/>
            <person name="Kohler A."/>
            <person name="Murat C."/>
            <person name="Tang N."/>
            <person name="Roy S."/>
            <person name="Loubradou J."/>
            <person name="Henrissat B."/>
            <person name="Grigoriev I.V."/>
            <person name="Corradi N."/>
            <person name="Roux C."/>
            <person name="Martin F.M."/>
        </authorList>
    </citation>
    <scope>NUCLEOTIDE SEQUENCE [LARGE SCALE GENOMIC DNA]</scope>
    <source>
        <strain evidence="1 2">DAOM 194757</strain>
    </source>
</reference>